<dbReference type="GO" id="GO:0030001">
    <property type="term" value="P:metal ion transport"/>
    <property type="evidence" value="ECO:0007669"/>
    <property type="project" value="InterPro"/>
</dbReference>
<dbReference type="Gene3D" id="3.40.50.1980">
    <property type="entry name" value="Nitrogenase molybdenum iron protein domain"/>
    <property type="match status" value="2"/>
</dbReference>
<evidence type="ECO:0000256" key="5">
    <source>
        <dbReference type="SAM" id="MobiDB-lite"/>
    </source>
</evidence>
<keyword evidence="8" id="KW-1185">Reference proteome</keyword>
<sequence length="319" mass="33405">MNIRQIGGVLAAGALALATVACGDGTQPAAEPGKLPVAVSTNVWGSVVSAIGGDKVEVKAIIDDPGADPHSYQSSAEDAATVQRAKLVLYNGGGYDDFFTQMAEQAPNAKKLVAFDISGKATAEPPAHEEGHEHEHGHEGHEHGAVNEHVWYDLPTVGKVADQVAGALGELQPADKAQFDANAAAFRTKLGEVTRKVTAIGEGKPERKVIATEPVAHYLLEAAKLTDATPPDFAKAIEEESEVPAAAKQQALQLVTGKQVQAVVNNMQTITPVTQELVDKARSSGLPVVDVTETLPDGQGDYIAWMTSEVDELARALGS</sequence>
<evidence type="ECO:0000256" key="1">
    <source>
        <dbReference type="ARBA" id="ARBA00004196"/>
    </source>
</evidence>
<dbReference type="PANTHER" id="PTHR42953:SF1">
    <property type="entry name" value="METAL-BINDING PROTEIN HI_0362-RELATED"/>
    <property type="match status" value="1"/>
</dbReference>
<comment type="subcellular location">
    <subcellularLocation>
        <location evidence="1">Cell envelope</location>
    </subcellularLocation>
</comment>
<dbReference type="Pfam" id="PF01297">
    <property type="entry name" value="ZnuA"/>
    <property type="match status" value="1"/>
</dbReference>
<dbReference type="SUPFAM" id="SSF53807">
    <property type="entry name" value="Helical backbone' metal receptor"/>
    <property type="match status" value="1"/>
</dbReference>
<dbReference type="EMBL" id="SFCC01000011">
    <property type="protein sequence ID" value="RZQ61665.1"/>
    <property type="molecule type" value="Genomic_DNA"/>
</dbReference>
<feature type="signal peptide" evidence="6">
    <location>
        <begin position="1"/>
        <end position="23"/>
    </location>
</feature>
<evidence type="ECO:0000313" key="8">
    <source>
        <dbReference type="Proteomes" id="UP000292003"/>
    </source>
</evidence>
<dbReference type="AlphaFoldDB" id="A0A4V2ELI3"/>
<feature type="compositionally biased region" description="Basic and acidic residues" evidence="5">
    <location>
        <begin position="126"/>
        <end position="142"/>
    </location>
</feature>
<keyword evidence="4 6" id="KW-0732">Signal</keyword>
<name>A0A4V2ELI3_9PSEU</name>
<evidence type="ECO:0000256" key="3">
    <source>
        <dbReference type="ARBA" id="ARBA00022723"/>
    </source>
</evidence>
<dbReference type="GO" id="GO:0030313">
    <property type="term" value="C:cell envelope"/>
    <property type="evidence" value="ECO:0007669"/>
    <property type="project" value="UniProtKB-SubCell"/>
</dbReference>
<evidence type="ECO:0000256" key="2">
    <source>
        <dbReference type="ARBA" id="ARBA00022448"/>
    </source>
</evidence>
<reference evidence="7 8" key="1">
    <citation type="submission" date="2019-02" db="EMBL/GenBank/DDBJ databases">
        <title>Draft genome sequence of Amycolatopsis sp. 8-3EHSu isolated from roots of Suaeda maritima.</title>
        <authorList>
            <person name="Duangmal K."/>
            <person name="Chantavorakit T."/>
        </authorList>
    </citation>
    <scope>NUCLEOTIDE SEQUENCE [LARGE SCALE GENOMIC DNA]</scope>
    <source>
        <strain evidence="7 8">8-3EHSu</strain>
    </source>
</reference>
<proteinExistence type="predicted"/>
<comment type="caution">
    <text evidence="7">The sequence shown here is derived from an EMBL/GenBank/DDBJ whole genome shotgun (WGS) entry which is preliminary data.</text>
</comment>
<feature type="region of interest" description="Disordered" evidence="5">
    <location>
        <begin position="121"/>
        <end position="142"/>
    </location>
</feature>
<keyword evidence="3" id="KW-0479">Metal-binding</keyword>
<dbReference type="GO" id="GO:0046872">
    <property type="term" value="F:metal ion binding"/>
    <property type="evidence" value="ECO:0007669"/>
    <property type="project" value="UniProtKB-KW"/>
</dbReference>
<dbReference type="PANTHER" id="PTHR42953">
    <property type="entry name" value="HIGH-AFFINITY ZINC UPTAKE SYSTEM PROTEIN ZNUA-RELATED"/>
    <property type="match status" value="1"/>
</dbReference>
<evidence type="ECO:0000313" key="7">
    <source>
        <dbReference type="EMBL" id="RZQ61665.1"/>
    </source>
</evidence>
<dbReference type="Proteomes" id="UP000292003">
    <property type="component" value="Unassembled WGS sequence"/>
</dbReference>
<dbReference type="RefSeq" id="WP_130477398.1">
    <property type="nucleotide sequence ID" value="NZ_SFCC01000011.1"/>
</dbReference>
<accession>A0A4V2ELI3</accession>
<keyword evidence="2" id="KW-0813">Transport</keyword>
<dbReference type="InterPro" id="IPR006127">
    <property type="entry name" value="ZnuA-like"/>
</dbReference>
<dbReference type="PROSITE" id="PS51257">
    <property type="entry name" value="PROKAR_LIPOPROTEIN"/>
    <property type="match status" value="1"/>
</dbReference>
<gene>
    <name evidence="7" type="ORF">EWH70_22140</name>
</gene>
<dbReference type="InterPro" id="IPR050492">
    <property type="entry name" value="Bact_metal-bind_prot9"/>
</dbReference>
<protein>
    <submittedName>
        <fullName evidence="7">Metal ABC transporter substrate-binding protein</fullName>
    </submittedName>
</protein>
<evidence type="ECO:0000256" key="6">
    <source>
        <dbReference type="SAM" id="SignalP"/>
    </source>
</evidence>
<dbReference type="OrthoDB" id="5296019at2"/>
<feature type="chain" id="PRO_5020500000" evidence="6">
    <location>
        <begin position="24"/>
        <end position="319"/>
    </location>
</feature>
<evidence type="ECO:0000256" key="4">
    <source>
        <dbReference type="ARBA" id="ARBA00022729"/>
    </source>
</evidence>
<organism evidence="7 8">
    <name type="scientific">Amycolatopsis suaedae</name>
    <dbReference type="NCBI Taxonomy" id="2510978"/>
    <lineage>
        <taxon>Bacteria</taxon>
        <taxon>Bacillati</taxon>
        <taxon>Actinomycetota</taxon>
        <taxon>Actinomycetes</taxon>
        <taxon>Pseudonocardiales</taxon>
        <taxon>Pseudonocardiaceae</taxon>
        <taxon>Amycolatopsis</taxon>
    </lineage>
</organism>